<dbReference type="Proteomes" id="UP000326711">
    <property type="component" value="Chromosome"/>
</dbReference>
<reference evidence="2" key="1">
    <citation type="submission" date="2019-10" db="EMBL/GenBank/DDBJ databases">
        <title>Complete genome sequence of Corynebacterium urogenitalis DSM 108747, isolated from the genital tract of a cow.</title>
        <authorList>
            <person name="Ruckert C."/>
            <person name="Ballas P."/>
            <person name="Wagener K."/>
            <person name="Drillich M."/>
            <person name="Kaempfer P."/>
            <person name="Busse H.-J."/>
            <person name="Ehling-Schulz M."/>
        </authorList>
    </citation>
    <scope>NUCLEOTIDE SEQUENCE [LARGE SCALE GENOMIC DNA]</scope>
    <source>
        <strain evidence="2">LMM 1652</strain>
    </source>
</reference>
<protein>
    <submittedName>
        <fullName evidence="1">Uncharacterized protein</fullName>
    </submittedName>
</protein>
<proteinExistence type="predicted"/>
<organism evidence="1 2">
    <name type="scientific">Corynebacterium urogenitale</name>
    <dbReference type="NCBI Taxonomy" id="2487892"/>
    <lineage>
        <taxon>Bacteria</taxon>
        <taxon>Bacillati</taxon>
        <taxon>Actinomycetota</taxon>
        <taxon>Actinomycetes</taxon>
        <taxon>Mycobacteriales</taxon>
        <taxon>Corynebacteriaceae</taxon>
        <taxon>Corynebacterium</taxon>
    </lineage>
</organism>
<gene>
    <name evidence="1" type="ORF">CUROG_00500</name>
</gene>
<name>A0A5J6Z3E7_9CORY</name>
<evidence type="ECO:0000313" key="1">
    <source>
        <dbReference type="EMBL" id="QFQ01504.1"/>
    </source>
</evidence>
<accession>A0A5J6Z3E7</accession>
<keyword evidence="2" id="KW-1185">Reference proteome</keyword>
<dbReference type="AlphaFoldDB" id="A0A5J6Z3E7"/>
<sequence length="86" mass="9147">MDDNDIAFTGLIQCLVQSGAGGGGSEFLINVNVFAGNTFLAQSVDLSVKVLFTKKNSTSDCCGVKIVTDDDTDTTETSNDQEERHP</sequence>
<dbReference type="EMBL" id="CP045032">
    <property type="protein sequence ID" value="QFQ01504.1"/>
    <property type="molecule type" value="Genomic_DNA"/>
</dbReference>
<dbReference type="KEGG" id="cuo:CUROG_00500"/>
<evidence type="ECO:0000313" key="2">
    <source>
        <dbReference type="Proteomes" id="UP000326711"/>
    </source>
</evidence>